<keyword evidence="3 10" id="KW-0846">Cobalamin</keyword>
<dbReference type="EC" id="1.17.4.1" evidence="10"/>
<keyword evidence="6 10" id="KW-0560">Oxidoreductase</keyword>
<comment type="cofactor">
    <cofactor evidence="1 10">
        <name>adenosylcob(III)alamin</name>
        <dbReference type="ChEBI" id="CHEBI:18408"/>
    </cofactor>
</comment>
<name>A0A158FU13_CABSO</name>
<dbReference type="GO" id="GO:0004748">
    <property type="term" value="F:ribonucleoside-diphosphate reductase activity, thioredoxin disulfide as acceptor"/>
    <property type="evidence" value="ECO:0007669"/>
    <property type="project" value="UniProtKB-EC"/>
</dbReference>
<evidence type="ECO:0000256" key="4">
    <source>
        <dbReference type="ARBA" id="ARBA00022634"/>
    </source>
</evidence>
<keyword evidence="8 10" id="KW-0170">Cobalt</keyword>
<dbReference type="PANTHER" id="PTHR43371">
    <property type="entry name" value="VITAMIN B12-DEPENDENT RIBONUCLEOTIDE REDUCTASE"/>
    <property type="match status" value="1"/>
</dbReference>
<dbReference type="OrthoDB" id="9762933at2"/>
<reference evidence="12 13" key="1">
    <citation type="submission" date="2016-01" db="EMBL/GenBank/DDBJ databases">
        <authorList>
            <person name="Oliw E.H."/>
        </authorList>
    </citation>
    <scope>NUCLEOTIDE SEQUENCE [LARGE SCALE GENOMIC DNA]</scope>
    <source>
        <strain evidence="12">LMG 22029</strain>
    </source>
</reference>
<keyword evidence="5 10" id="KW-0547">Nucleotide-binding</keyword>
<dbReference type="PANTHER" id="PTHR43371:SF1">
    <property type="entry name" value="RIBONUCLEOSIDE-DIPHOSPHATE REDUCTASE"/>
    <property type="match status" value="1"/>
</dbReference>
<evidence type="ECO:0000256" key="6">
    <source>
        <dbReference type="ARBA" id="ARBA00023002"/>
    </source>
</evidence>
<evidence type="ECO:0000256" key="9">
    <source>
        <dbReference type="ARBA" id="ARBA00047754"/>
    </source>
</evidence>
<accession>A0A158FU13</accession>
<dbReference type="Pfam" id="PF02867">
    <property type="entry name" value="Ribonuc_red_lgC"/>
    <property type="match status" value="1"/>
</dbReference>
<comment type="function">
    <text evidence="10">Catalyzes the reduction of ribonucleotides to deoxyribonucleotides. May function to provide a pool of deoxyribonucleotide precursors for DNA repair during oxygen limitation and/or for immediate growth after restoration of oxygen.</text>
</comment>
<evidence type="ECO:0000256" key="5">
    <source>
        <dbReference type="ARBA" id="ARBA00022741"/>
    </source>
</evidence>
<dbReference type="GO" id="GO:0000166">
    <property type="term" value="F:nucleotide binding"/>
    <property type="evidence" value="ECO:0007669"/>
    <property type="project" value="UniProtKB-KW"/>
</dbReference>
<dbReference type="InterPro" id="IPR000788">
    <property type="entry name" value="RNR_lg_C"/>
</dbReference>
<evidence type="ECO:0000313" key="13">
    <source>
        <dbReference type="Proteomes" id="UP000054893"/>
    </source>
</evidence>
<feature type="domain" description="Ribonucleotide reductase large subunit C-terminal" evidence="11">
    <location>
        <begin position="87"/>
        <end position="586"/>
    </location>
</feature>
<comment type="similarity">
    <text evidence="2 10">Belongs to the ribonucleoside diphosphate reductase class-2 family.</text>
</comment>
<evidence type="ECO:0000256" key="1">
    <source>
        <dbReference type="ARBA" id="ARBA00001922"/>
    </source>
</evidence>
<evidence type="ECO:0000256" key="7">
    <source>
        <dbReference type="ARBA" id="ARBA00023157"/>
    </source>
</evidence>
<dbReference type="RefSeq" id="WP_060818315.1">
    <property type="nucleotide sequence ID" value="NZ_FCOC02000003.1"/>
</dbReference>
<evidence type="ECO:0000259" key="11">
    <source>
        <dbReference type="Pfam" id="PF02867"/>
    </source>
</evidence>
<dbReference type="CDD" id="cd02888">
    <property type="entry name" value="RNR_II_dimer"/>
    <property type="match status" value="1"/>
</dbReference>
<keyword evidence="7" id="KW-1015">Disulfide bond</keyword>
<proteinExistence type="inferred from homology"/>
<sequence length="849" mass="93683">MAEDDLKLTFLPQQFSTDVMLEKYAKGDETRIEDIYRRVARGVALAEPEALRKQVETEFFENFQRGALGGGRIMSAAGTGIEATLINCFVQPVGDAIQGTDENGLPGIYVALLQAAETMRRGGGVGYNFSAIRPKGARVHSTGSSASGPCSYMDVFDASCRTVESAGSRRGAQMGILDCTHPDLLEFIAAKHVKGRWNNFNVSVAVTDEFMQAVSDDAQWQLVHRAEPSPSFKASVDAHQRDDGLWVYREVRAREVWDTIMRSTYDVAEPGVVFMSRMNDDNNLRAVESIRATNPCGEQPLPAYGCCNLGPLNLTCFVRDPFAQRHGGTPVFDWDALGKSTRTQVRFLDDVLDVTLWPLPEQDKEAREKRRIGVGFTGLGDTLVMLGVRYNSQEGRDFATRVARTMRDEAYRASVQLARERGAFALFDAEKYLETGTFASRLPDDLKAEIRRDGIRNSHLLSIAPTGTVSLAFADNASNGIEPAFSWTYNRTKRMADGSRQTFAVEDHAYRLYRELGGDVKSLPDYFVSALEMSAHDHLEMMAAVQPYVDTSISKTVNVPADYPFEAFKDLYFDAWRRGLKGLATYRPNDTLGAVLSVAPEAPVAVASDPSDAADSEVQLDPLRIAIDHRPRGELPAIIEKVEYLTQAGKKSLYVAVSFMEITGRLGGEDVTIERPIEFFIPTGQRDESQQWITATMRSLSLAARGGFVARNLQDMRKVSWDRGQVRLGDVERLDGHKAPRWHDSEVAALAYAIQQILHRRGFLDVEGGQVPSRLLAQRRKDAEQTKAQADESIDDDITAVVEENADAANPHALLPIPGRKCPTCGANAMIRKDGCDFCTACGEVGACG</sequence>
<dbReference type="GO" id="GO:0031419">
    <property type="term" value="F:cobalamin binding"/>
    <property type="evidence" value="ECO:0007669"/>
    <property type="project" value="UniProtKB-KW"/>
</dbReference>
<dbReference type="InterPro" id="IPR013344">
    <property type="entry name" value="RNR_NrdJ/NrdZ"/>
</dbReference>
<dbReference type="PRINTS" id="PR01183">
    <property type="entry name" value="RIBORDTASEM1"/>
</dbReference>
<organism evidence="12 13">
    <name type="scientific">Caballeronia sordidicola</name>
    <name type="common">Burkholderia sordidicola</name>
    <dbReference type="NCBI Taxonomy" id="196367"/>
    <lineage>
        <taxon>Bacteria</taxon>
        <taxon>Pseudomonadati</taxon>
        <taxon>Pseudomonadota</taxon>
        <taxon>Betaproteobacteria</taxon>
        <taxon>Burkholderiales</taxon>
        <taxon>Burkholderiaceae</taxon>
        <taxon>Caballeronia</taxon>
    </lineage>
</organism>
<evidence type="ECO:0000256" key="3">
    <source>
        <dbReference type="ARBA" id="ARBA00022628"/>
    </source>
</evidence>
<dbReference type="Proteomes" id="UP000054893">
    <property type="component" value="Unassembled WGS sequence"/>
</dbReference>
<evidence type="ECO:0000256" key="10">
    <source>
        <dbReference type="RuleBase" id="RU364064"/>
    </source>
</evidence>
<evidence type="ECO:0000256" key="2">
    <source>
        <dbReference type="ARBA" id="ARBA00007405"/>
    </source>
</evidence>
<dbReference type="Gene3D" id="3.20.70.20">
    <property type="match status" value="1"/>
</dbReference>
<gene>
    <name evidence="12" type="ORF">AWB64_01820</name>
</gene>
<comment type="catalytic activity">
    <reaction evidence="9 10">
        <text>a 2'-deoxyribonucleoside 5'-diphosphate + [thioredoxin]-disulfide + H2O = a ribonucleoside 5'-diphosphate + [thioredoxin]-dithiol</text>
        <dbReference type="Rhea" id="RHEA:23252"/>
        <dbReference type="Rhea" id="RHEA-COMP:10698"/>
        <dbReference type="Rhea" id="RHEA-COMP:10700"/>
        <dbReference type="ChEBI" id="CHEBI:15377"/>
        <dbReference type="ChEBI" id="CHEBI:29950"/>
        <dbReference type="ChEBI" id="CHEBI:50058"/>
        <dbReference type="ChEBI" id="CHEBI:57930"/>
        <dbReference type="ChEBI" id="CHEBI:73316"/>
        <dbReference type="EC" id="1.17.4.1"/>
    </reaction>
</comment>
<evidence type="ECO:0000256" key="8">
    <source>
        <dbReference type="ARBA" id="ARBA00023285"/>
    </source>
</evidence>
<protein>
    <recommendedName>
        <fullName evidence="10">Vitamin B12-dependent ribonucleotide reductase</fullName>
        <ecNumber evidence="10">1.17.4.1</ecNumber>
    </recommendedName>
</protein>
<dbReference type="InterPro" id="IPR050862">
    <property type="entry name" value="RdRp_reductase_class-2"/>
</dbReference>
<dbReference type="EMBL" id="FCOC02000003">
    <property type="protein sequence ID" value="SAL23334.1"/>
    <property type="molecule type" value="Genomic_DNA"/>
</dbReference>
<dbReference type="SUPFAM" id="SSF51998">
    <property type="entry name" value="PFL-like glycyl radical enzymes"/>
    <property type="match status" value="1"/>
</dbReference>
<dbReference type="AlphaFoldDB" id="A0A158FU13"/>
<keyword evidence="4 10" id="KW-0237">DNA synthesis</keyword>
<dbReference type="GO" id="GO:0071897">
    <property type="term" value="P:DNA biosynthetic process"/>
    <property type="evidence" value="ECO:0007669"/>
    <property type="project" value="UniProtKB-KW"/>
</dbReference>
<evidence type="ECO:0000313" key="12">
    <source>
        <dbReference type="EMBL" id="SAL23334.1"/>
    </source>
</evidence>
<dbReference type="NCBIfam" id="TIGR02504">
    <property type="entry name" value="NrdJ_Z"/>
    <property type="match status" value="1"/>
</dbReference>